<name>A0A2V2A040_PSYIM</name>
<sequence>MALYSIYDSYTFHILGKTMGIVKIDDALHEELRKASAVMVRSINAQAEYWIKIGMLAEANPHASYTDIISEQLKRADVNIGNLIDG</sequence>
<reference evidence="1 2" key="1">
    <citation type="submission" date="2018-05" db="EMBL/GenBank/DDBJ databases">
        <title>Genomic Encyclopedia of Type Strains, Phase IV (KMG-IV): sequencing the most valuable type-strain genomes for metagenomic binning, comparative biology and taxonomic classification.</title>
        <authorList>
            <person name="Goeker M."/>
        </authorList>
    </citation>
    <scope>NUCLEOTIDE SEQUENCE [LARGE SCALE GENOMIC DNA]</scope>
    <source>
        <strain evidence="1 2">DSM 7229</strain>
    </source>
</reference>
<organism evidence="1 2">
    <name type="scientific">Psychrobacter immobilis</name>
    <dbReference type="NCBI Taxonomy" id="498"/>
    <lineage>
        <taxon>Bacteria</taxon>
        <taxon>Pseudomonadati</taxon>
        <taxon>Pseudomonadota</taxon>
        <taxon>Gammaproteobacteria</taxon>
        <taxon>Moraxellales</taxon>
        <taxon>Moraxellaceae</taxon>
        <taxon>Psychrobacter</taxon>
    </lineage>
</organism>
<dbReference type="EMBL" id="QGGM01000008">
    <property type="protein sequence ID" value="PWK11433.1"/>
    <property type="molecule type" value="Genomic_DNA"/>
</dbReference>
<evidence type="ECO:0000313" key="2">
    <source>
        <dbReference type="Proteomes" id="UP000245655"/>
    </source>
</evidence>
<dbReference type="Proteomes" id="UP000245655">
    <property type="component" value="Unassembled WGS sequence"/>
</dbReference>
<comment type="caution">
    <text evidence="1">The sequence shown here is derived from an EMBL/GenBank/DDBJ whole genome shotgun (WGS) entry which is preliminary data.</text>
</comment>
<protein>
    <submittedName>
        <fullName evidence="1">ParD-like antitoxin of type II ParDE toxin-antitoxin system</fullName>
    </submittedName>
</protein>
<accession>A0A2V2A040</accession>
<dbReference type="InterPro" id="IPR021831">
    <property type="entry name" value="ParD-like"/>
</dbReference>
<evidence type="ECO:0000313" key="1">
    <source>
        <dbReference type="EMBL" id="PWK11433.1"/>
    </source>
</evidence>
<keyword evidence="2" id="KW-1185">Reference proteome</keyword>
<proteinExistence type="predicted"/>
<gene>
    <name evidence="1" type="ORF">C8D84_10873</name>
</gene>
<dbReference type="Pfam" id="PF11903">
    <property type="entry name" value="ParD_like"/>
    <property type="match status" value="1"/>
</dbReference>
<dbReference type="AlphaFoldDB" id="A0A2V2A040"/>